<sequence length="156" mass="18184">MASENTSRMVPTSLKSDEFDVAANIMILCMYVRIFAITSLLENNIYNQTDFKTHAAELSQSPLYRAKKSPSTKTRASQNQCLNNNYTLISQKFLKSNNNDMMGLVNDMDIRELQQILTWMVIDFHHPWDMLKEVSQDELLFNTWALWYKESHGVQH</sequence>
<keyword evidence="2" id="KW-1185">Reference proteome</keyword>
<dbReference type="EMBL" id="GG704913">
    <property type="protein sequence ID" value="KJF60785.1"/>
    <property type="molecule type" value="Genomic_DNA"/>
</dbReference>
<dbReference type="GeneID" id="24164014"/>
<reference evidence="2" key="1">
    <citation type="journal article" date="2009" name="Genome Res.">
        <title>Comparative genomic analyses of the human fungal pathogens Coccidioides and their relatives.</title>
        <authorList>
            <person name="Sharpton T.J."/>
            <person name="Stajich J.E."/>
            <person name="Rounsley S.D."/>
            <person name="Gardner M.J."/>
            <person name="Wortman J.R."/>
            <person name="Jordar V.S."/>
            <person name="Maiti R."/>
            <person name="Kodira C.D."/>
            <person name="Neafsey D.E."/>
            <person name="Zeng Q."/>
            <person name="Hung C.-Y."/>
            <person name="McMahan C."/>
            <person name="Muszewska A."/>
            <person name="Grynberg M."/>
            <person name="Mandel M.A."/>
            <person name="Kellner E.M."/>
            <person name="Barker B.M."/>
            <person name="Galgiani J.N."/>
            <person name="Orbach M.J."/>
            <person name="Kirkland T.N."/>
            <person name="Cole G.T."/>
            <person name="Henn M.R."/>
            <person name="Birren B.W."/>
            <person name="Taylor J.W."/>
        </authorList>
    </citation>
    <scope>NUCLEOTIDE SEQUENCE [LARGE SCALE GENOMIC DNA]</scope>
    <source>
        <strain evidence="2">RS</strain>
    </source>
</reference>
<dbReference type="RefSeq" id="XP_012213997.1">
    <property type="nucleotide sequence ID" value="XM_012358574.1"/>
</dbReference>
<accession>A0A0D8JTW4</accession>
<evidence type="ECO:0000313" key="1">
    <source>
        <dbReference type="EMBL" id="KJF60785.1"/>
    </source>
</evidence>
<dbReference type="Proteomes" id="UP000001261">
    <property type="component" value="Unassembled WGS sequence"/>
</dbReference>
<name>A0A0D8JTW4_COCIM</name>
<organism evidence="1 2">
    <name type="scientific">Coccidioides immitis (strain RS)</name>
    <name type="common">Valley fever fungus</name>
    <dbReference type="NCBI Taxonomy" id="246410"/>
    <lineage>
        <taxon>Eukaryota</taxon>
        <taxon>Fungi</taxon>
        <taxon>Dikarya</taxon>
        <taxon>Ascomycota</taxon>
        <taxon>Pezizomycotina</taxon>
        <taxon>Eurotiomycetes</taxon>
        <taxon>Eurotiomycetidae</taxon>
        <taxon>Onygenales</taxon>
        <taxon>Onygenaceae</taxon>
        <taxon>Coccidioides</taxon>
    </lineage>
</organism>
<protein>
    <submittedName>
        <fullName evidence="1">Uncharacterized protein</fullName>
    </submittedName>
</protein>
<gene>
    <name evidence="1" type="ORF">CIMG_12152</name>
</gene>
<dbReference type="STRING" id="246410.A0A0D8JTW4"/>
<dbReference type="VEuPathDB" id="FungiDB:CIMG_12152"/>
<dbReference type="InParanoid" id="A0A0D8JTW4"/>
<reference evidence="2" key="2">
    <citation type="journal article" date="2010" name="Genome Res.">
        <title>Population genomic sequencing of Coccidioides fungi reveals recent hybridization and transposon control.</title>
        <authorList>
            <person name="Neafsey D.E."/>
            <person name="Barker B.M."/>
            <person name="Sharpton T.J."/>
            <person name="Stajich J.E."/>
            <person name="Park D.J."/>
            <person name="Whiston E."/>
            <person name="Hung C.-Y."/>
            <person name="McMahan C."/>
            <person name="White J."/>
            <person name="Sykes S."/>
            <person name="Heiman D."/>
            <person name="Young S."/>
            <person name="Zeng Q."/>
            <person name="Abouelleil A."/>
            <person name="Aftuck L."/>
            <person name="Bessette D."/>
            <person name="Brown A."/>
            <person name="FitzGerald M."/>
            <person name="Lui A."/>
            <person name="Macdonald J.P."/>
            <person name="Priest M."/>
            <person name="Orbach M.J."/>
            <person name="Galgiani J.N."/>
            <person name="Kirkland T.N."/>
            <person name="Cole G.T."/>
            <person name="Birren B.W."/>
            <person name="Henn M.R."/>
            <person name="Taylor J.W."/>
            <person name="Rounsley S.D."/>
        </authorList>
    </citation>
    <scope>GENOME REANNOTATION</scope>
    <source>
        <strain evidence="2">RS</strain>
    </source>
</reference>
<proteinExistence type="predicted"/>
<evidence type="ECO:0000313" key="2">
    <source>
        <dbReference type="Proteomes" id="UP000001261"/>
    </source>
</evidence>
<dbReference type="AlphaFoldDB" id="A0A0D8JTW4"/>
<dbReference type="KEGG" id="cim:CIMG_12152"/>